<dbReference type="InterPro" id="IPR036188">
    <property type="entry name" value="FAD/NAD-bd_sf"/>
</dbReference>
<dbReference type="SUPFAM" id="SSF101790">
    <property type="entry name" value="Aminomethyltransferase beta-barrel domain"/>
    <property type="match status" value="1"/>
</dbReference>
<dbReference type="PROSITE" id="PS51257">
    <property type="entry name" value="PROKAR_LIPOPROTEIN"/>
    <property type="match status" value="1"/>
</dbReference>
<dbReference type="InterPro" id="IPR032503">
    <property type="entry name" value="FAO_M"/>
</dbReference>
<feature type="domain" description="FAD dependent oxidoreductase" evidence="4">
    <location>
        <begin position="7"/>
        <end position="367"/>
    </location>
</feature>
<feature type="domain" description="GCVT N-terminal" evidence="5">
    <location>
        <begin position="426"/>
        <end position="685"/>
    </location>
</feature>
<feature type="domain" description="Aminomethyltransferase C-terminal" evidence="6">
    <location>
        <begin position="693"/>
        <end position="763"/>
    </location>
</feature>
<name>A0ABT2X808_9RHOB</name>
<keyword evidence="9" id="KW-1185">Reference proteome</keyword>
<evidence type="ECO:0000256" key="1">
    <source>
        <dbReference type="ARBA" id="ARBA00008609"/>
    </source>
</evidence>
<dbReference type="SUPFAM" id="SSF51905">
    <property type="entry name" value="FAD/NAD(P)-binding domain"/>
    <property type="match status" value="1"/>
</dbReference>
<dbReference type="InterPro" id="IPR006076">
    <property type="entry name" value="FAD-dep_OxRdtase"/>
</dbReference>
<evidence type="ECO:0000259" key="4">
    <source>
        <dbReference type="Pfam" id="PF01266"/>
    </source>
</evidence>
<dbReference type="Gene3D" id="3.30.70.1400">
    <property type="entry name" value="Aminomethyltransferase beta-barrel domains"/>
    <property type="match status" value="1"/>
</dbReference>
<dbReference type="Pfam" id="PF01571">
    <property type="entry name" value="GCV_T"/>
    <property type="match status" value="1"/>
</dbReference>
<comment type="similarity">
    <text evidence="1">Belongs to the GcvT family.</text>
</comment>
<feature type="region of interest" description="Disordered" evidence="3">
    <location>
        <begin position="760"/>
        <end position="779"/>
    </location>
</feature>
<dbReference type="EMBL" id="JAOVQO010000021">
    <property type="protein sequence ID" value="MCU9850081.1"/>
    <property type="molecule type" value="Genomic_DNA"/>
</dbReference>
<dbReference type="RefSeq" id="WP_263339653.1">
    <property type="nucleotide sequence ID" value="NZ_JAOVQO010000021.1"/>
</dbReference>
<dbReference type="Gene3D" id="2.40.30.110">
    <property type="entry name" value="Aminomethyltransferase beta-barrel domains"/>
    <property type="match status" value="1"/>
</dbReference>
<reference evidence="8 9" key="1">
    <citation type="submission" date="2022-10" db="EMBL/GenBank/DDBJ databases">
        <title>Defluviimonas sp. nov., isolated from ocean surface sediments.</title>
        <authorList>
            <person name="He W."/>
            <person name="Wang L."/>
            <person name="Zhang D.-F."/>
        </authorList>
    </citation>
    <scope>NUCLEOTIDE SEQUENCE [LARGE SCALE GENOMIC DNA]</scope>
    <source>
        <strain evidence="8 9">WL0024</strain>
    </source>
</reference>
<gene>
    <name evidence="8" type="ORF">OEZ60_18955</name>
</gene>
<dbReference type="Gene3D" id="3.30.1360.120">
    <property type="entry name" value="Probable tRNA modification gtpase trme, domain 1"/>
    <property type="match status" value="1"/>
</dbReference>
<evidence type="ECO:0000259" key="5">
    <source>
        <dbReference type="Pfam" id="PF01571"/>
    </source>
</evidence>
<proteinExistence type="inferred from homology"/>
<dbReference type="Pfam" id="PF16350">
    <property type="entry name" value="FAO_M"/>
    <property type="match status" value="1"/>
</dbReference>
<evidence type="ECO:0000256" key="2">
    <source>
        <dbReference type="ARBA" id="ARBA00023002"/>
    </source>
</evidence>
<dbReference type="Gene3D" id="3.50.50.60">
    <property type="entry name" value="FAD/NAD(P)-binding domain"/>
    <property type="match status" value="1"/>
</dbReference>
<dbReference type="PANTHER" id="PTHR13847">
    <property type="entry name" value="SARCOSINE DEHYDROGENASE-RELATED"/>
    <property type="match status" value="1"/>
</dbReference>
<feature type="domain" description="FAD dependent oxidoreductase central" evidence="7">
    <location>
        <begin position="370"/>
        <end position="424"/>
    </location>
</feature>
<evidence type="ECO:0000313" key="8">
    <source>
        <dbReference type="EMBL" id="MCU9850081.1"/>
    </source>
</evidence>
<dbReference type="InterPro" id="IPR013977">
    <property type="entry name" value="GcvT_C"/>
</dbReference>
<keyword evidence="2" id="KW-0560">Oxidoreductase</keyword>
<evidence type="ECO:0000256" key="3">
    <source>
        <dbReference type="SAM" id="MobiDB-lite"/>
    </source>
</evidence>
<dbReference type="SUPFAM" id="SSF103025">
    <property type="entry name" value="Folate-binding domain"/>
    <property type="match status" value="1"/>
</dbReference>
<accession>A0ABT2X808</accession>
<organism evidence="8 9">
    <name type="scientific">Albidovulum salinarum</name>
    <dbReference type="NCBI Taxonomy" id="2984153"/>
    <lineage>
        <taxon>Bacteria</taxon>
        <taxon>Pseudomonadati</taxon>
        <taxon>Pseudomonadota</taxon>
        <taxon>Alphaproteobacteria</taxon>
        <taxon>Rhodobacterales</taxon>
        <taxon>Paracoccaceae</taxon>
        <taxon>Albidovulum</taxon>
    </lineage>
</organism>
<protein>
    <submittedName>
        <fullName evidence="8">FAD-dependent oxidoreductase</fullName>
    </submittedName>
</protein>
<dbReference type="PANTHER" id="PTHR13847:SF187">
    <property type="entry name" value="DIMETHYLGLYCINE DEHYDROGENASE, MITOCHONDRIAL"/>
    <property type="match status" value="1"/>
</dbReference>
<dbReference type="InterPro" id="IPR006222">
    <property type="entry name" value="GCVT_N"/>
</dbReference>
<sequence>MQDRAEVLIIGGGAVGCSIAFHLTRKGCRDVVLCEKHELASGATAFAAGHVILYALNPTISRLNRYSVDLYGRLEAETGMSPGFHACGNLRIATHSRRLDEFRRYLGVAEATGAEARLLTPEEIGTLWPLMSTDGVLGGLYNPQDGHIAPADLTQSLAAGARQGGARIQRGCEVTALSRMAGGFWRVETSRGTIIARHVVAASGNHAQSVAGMLGLTAQCVPVRHQYFVTEPLTELAERRRAGLPEMPVMRDPEDVFYCRQEGDALLVGAYDGRGEARFVSEPPAGMAEPFPDEMEKLLPYLERAVERVPMLGTAGVRRVVNYAMPYTPDDLPTVGPAFGTRNLWLAEGNPFGITLAGGIGWQMAEWILEGAPSVDMACCDTRRFGEWATREWSARKVEEAYEHTYLLPKPGEELPAARDLRTSPIHDLLAARGARFGAVAGWERPNWFAPEGAVDEPSFYRPNWHSAVGAECRAATAGVALADVSHGAAIRVSGAGAAALLGRVLSVAPPAPGKASSGYLLAPNGGIEAEVAVARDGDEGFVLTATAVAERRVLDALHRSAPSGNDLWIENLTAAEGALLLLGPAARQHLQKATSAALDDEAFPRGAVRTITIGHAPVRVHHADPFGRSGYRLHVRADMLRHVFLALEEGAALIGARALESLRLEAAEAAWPEELNVEVTPAMAEGAPGTTRQLIHLQIEGADTMPHGTEPVRDETGHIVGRTTSGGWGHLGNKALAFALLDPWAGGLEVRVMGAWHPAAPTKGTAGTEDEIMERTLA</sequence>
<comment type="caution">
    <text evidence="8">The sequence shown here is derived from an EMBL/GenBank/DDBJ whole genome shotgun (WGS) entry which is preliminary data.</text>
</comment>
<evidence type="ECO:0000259" key="6">
    <source>
        <dbReference type="Pfam" id="PF08669"/>
    </source>
</evidence>
<dbReference type="Proteomes" id="UP001209535">
    <property type="component" value="Unassembled WGS sequence"/>
</dbReference>
<dbReference type="InterPro" id="IPR027266">
    <property type="entry name" value="TrmE/GcvT-like"/>
</dbReference>
<evidence type="ECO:0000313" key="9">
    <source>
        <dbReference type="Proteomes" id="UP001209535"/>
    </source>
</evidence>
<evidence type="ECO:0000259" key="7">
    <source>
        <dbReference type="Pfam" id="PF16350"/>
    </source>
</evidence>
<dbReference type="Pfam" id="PF08669">
    <property type="entry name" value="GCV_T_C"/>
    <property type="match status" value="1"/>
</dbReference>
<dbReference type="InterPro" id="IPR029043">
    <property type="entry name" value="GcvT/YgfZ_C"/>
</dbReference>
<dbReference type="Gene3D" id="3.30.9.10">
    <property type="entry name" value="D-Amino Acid Oxidase, subunit A, domain 2"/>
    <property type="match status" value="1"/>
</dbReference>
<dbReference type="Pfam" id="PF01266">
    <property type="entry name" value="DAO"/>
    <property type="match status" value="1"/>
</dbReference>
<dbReference type="SUPFAM" id="SSF54373">
    <property type="entry name" value="FAD-linked reductases, C-terminal domain"/>
    <property type="match status" value="1"/>
</dbReference>